<evidence type="ECO:0000313" key="1">
    <source>
        <dbReference type="EMBL" id="CBH10286.1"/>
    </source>
</evidence>
<name>C9ZKS0_TRYB9</name>
<sequence>MSVWQKWKLSTAADGKFGLRPFLIRFVNVWPLRCDTTWLGKPPVKTFPSFWANVACLSDRERDFFVQCVEHICFGIGMSATPAIKDVMNRLADGAGIHNLQGLSTTERESHTDILCDVVLMHDGKPCMGWFADNYGDRNFNNIIEVLEERWNISPASLWALKERNIAEQMNSMTHYNRQESIFCNSDGLTEGKLASLVKRHVRFADKNICIDVKSISEIRSLSLSLLEEPTVEKREILLQCLSNVVPELITKPGKVSPCSTVFKAFGCFLAPSVRKLDIPLDSVYELGSTLCSIPADDVTAHVFQRHIRHLLDITEGKQICAGGPDQQHMLRDTLNNLESVGHNLDQVFVCFSQAVALCQVVEDPTERDDALCRILLAIPLIERYITSYESAILRQHTFSDSCLPSHVEPNHSNREVCLLDSFALDRVICASNCREQGANASADSSSAFDSTKGKPFDGCCGFWMPGTGLDSSCYVTDLLSACTDLANMLGVPASRCDIVTESQRLVYDIRHKLRVHTLRRFAFVKASKVWNSALRKRALPFLNALRSSLYEAPALTILRFRDGERLPNTFGAASEPSSLLQSLSSLHVCFAFSTPAFYVECGTIQELEAMCVTQPLSAMRRLKCFSSPSSNTGISSVVEVPVPSNLVDSLLVCAKAQLQLKPEHGFVDVAFQRDGDHATVVPSCLDKLLRGQKA</sequence>
<dbReference type="Proteomes" id="UP000002316">
    <property type="component" value="Chromosome 3"/>
</dbReference>
<dbReference type="RefSeq" id="XP_011772576.1">
    <property type="nucleotide sequence ID" value="XM_011774274.1"/>
</dbReference>
<dbReference type="OrthoDB" id="243509at2759"/>
<proteinExistence type="predicted"/>
<dbReference type="GeneID" id="23859446"/>
<dbReference type="VEuPathDB" id="TriTrypDB:Tbg972.3.6290"/>
<dbReference type="KEGG" id="tbg:TbgDal_III6290"/>
<dbReference type="EMBL" id="FN554966">
    <property type="protein sequence ID" value="CBH10286.1"/>
    <property type="molecule type" value="Genomic_DNA"/>
</dbReference>
<gene>
    <name evidence="1" type="ORF">TbgDal_III6290</name>
</gene>
<dbReference type="AlphaFoldDB" id="C9ZKS0"/>
<protein>
    <submittedName>
        <fullName evidence="1">Uncharacterized protein</fullName>
    </submittedName>
</protein>
<accession>C9ZKS0</accession>
<organism evidence="1 2">
    <name type="scientific">Trypanosoma brucei gambiense (strain MHOM/CI/86/DAL972)</name>
    <dbReference type="NCBI Taxonomy" id="679716"/>
    <lineage>
        <taxon>Eukaryota</taxon>
        <taxon>Discoba</taxon>
        <taxon>Euglenozoa</taxon>
        <taxon>Kinetoplastea</taxon>
        <taxon>Metakinetoplastina</taxon>
        <taxon>Trypanosomatida</taxon>
        <taxon>Trypanosomatidae</taxon>
        <taxon>Trypanosoma</taxon>
    </lineage>
</organism>
<evidence type="ECO:0000313" key="2">
    <source>
        <dbReference type="Proteomes" id="UP000002316"/>
    </source>
</evidence>
<reference evidence="2" key="1">
    <citation type="journal article" date="2010" name="PLoS Negl. Trop. Dis.">
        <title>The genome sequence of Trypanosoma brucei gambiense, causative agent of chronic human african trypanosomiasis.</title>
        <authorList>
            <person name="Jackson A.P."/>
            <person name="Sanders M."/>
            <person name="Berry A."/>
            <person name="McQuillan J."/>
            <person name="Aslett M.A."/>
            <person name="Quail M.A."/>
            <person name="Chukualim B."/>
            <person name="Capewell P."/>
            <person name="MacLeod A."/>
            <person name="Melville S.E."/>
            <person name="Gibson W."/>
            <person name="Barry J.D."/>
            <person name="Berriman M."/>
            <person name="Hertz-Fowler C."/>
        </authorList>
    </citation>
    <scope>NUCLEOTIDE SEQUENCE [LARGE SCALE GENOMIC DNA]</scope>
    <source>
        <strain evidence="2">MHOM/CI/86/DAL972</strain>
    </source>
</reference>